<dbReference type="STRING" id="1044.EH31_01440"/>
<dbReference type="OrthoDB" id="9812459at2"/>
<evidence type="ECO:0008006" key="4">
    <source>
        <dbReference type="Google" id="ProtNLM"/>
    </source>
</evidence>
<evidence type="ECO:0000256" key="1">
    <source>
        <dbReference type="SAM" id="MobiDB-lite"/>
    </source>
</evidence>
<keyword evidence="3" id="KW-1185">Reference proteome</keyword>
<accession>A0A074MF05</accession>
<feature type="compositionally biased region" description="Polar residues" evidence="1">
    <location>
        <begin position="35"/>
        <end position="47"/>
    </location>
</feature>
<organism evidence="2 3">
    <name type="scientific">Erythrobacter longus</name>
    <dbReference type="NCBI Taxonomy" id="1044"/>
    <lineage>
        <taxon>Bacteria</taxon>
        <taxon>Pseudomonadati</taxon>
        <taxon>Pseudomonadota</taxon>
        <taxon>Alphaproteobacteria</taxon>
        <taxon>Sphingomonadales</taxon>
        <taxon>Erythrobacteraceae</taxon>
        <taxon>Erythrobacter/Porphyrobacter group</taxon>
        <taxon>Erythrobacter</taxon>
    </lineage>
</organism>
<dbReference type="eggNOG" id="COG5622">
    <property type="taxonomic scope" value="Bacteria"/>
</dbReference>
<sequence length="147" mass="15888">MKIATGTLVMAMDGSKAHLFKNAGDTQKPLLEPISSHQAANPRSSEQGTDRPGRSFSSGSPRRSAMGETDLHDLAETDFVREASQLLDKTQQEHDRGVILLASPTVLGEFRKCCPERLRPSILAEIGKDVVNHAPDKIVSIIDAVDG</sequence>
<feature type="compositionally biased region" description="Low complexity" evidence="1">
    <location>
        <begin position="54"/>
        <end position="64"/>
    </location>
</feature>
<name>A0A074MF05_ERYLO</name>
<protein>
    <recommendedName>
        <fullName evidence="4">Host attachment protein</fullName>
    </recommendedName>
</protein>
<dbReference type="InterPro" id="IPR041374">
    <property type="entry name" value="BaeRF_family12"/>
</dbReference>
<reference evidence="2 3" key="1">
    <citation type="submission" date="2014-04" db="EMBL/GenBank/DDBJ databases">
        <title>A comprehensive comparison of genomes of Erythrobacter spp. strains.</title>
        <authorList>
            <person name="Zheng Q."/>
        </authorList>
    </citation>
    <scope>NUCLEOTIDE SEQUENCE [LARGE SCALE GENOMIC DNA]</scope>
    <source>
        <strain evidence="2 3">DSM 6997</strain>
    </source>
</reference>
<dbReference type="Pfam" id="PF18856">
    <property type="entry name" value="baeRF_family12"/>
    <property type="match status" value="1"/>
</dbReference>
<dbReference type="Proteomes" id="UP000027647">
    <property type="component" value="Unassembled WGS sequence"/>
</dbReference>
<dbReference type="EMBL" id="JMIW01000001">
    <property type="protein sequence ID" value="KEO91355.1"/>
    <property type="molecule type" value="Genomic_DNA"/>
</dbReference>
<evidence type="ECO:0000313" key="2">
    <source>
        <dbReference type="EMBL" id="KEO91355.1"/>
    </source>
</evidence>
<gene>
    <name evidence="2" type="ORF">EH31_01440</name>
</gene>
<proteinExistence type="predicted"/>
<feature type="region of interest" description="Disordered" evidence="1">
    <location>
        <begin position="20"/>
        <end position="73"/>
    </location>
</feature>
<dbReference type="AlphaFoldDB" id="A0A074MF05"/>
<evidence type="ECO:0000313" key="3">
    <source>
        <dbReference type="Proteomes" id="UP000027647"/>
    </source>
</evidence>
<dbReference type="RefSeq" id="WP_051698844.1">
    <property type="nucleotide sequence ID" value="NZ_JMIW01000001.1"/>
</dbReference>
<comment type="caution">
    <text evidence="2">The sequence shown here is derived from an EMBL/GenBank/DDBJ whole genome shotgun (WGS) entry which is preliminary data.</text>
</comment>